<dbReference type="Proteomes" id="UP000190037">
    <property type="component" value="Unassembled WGS sequence"/>
</dbReference>
<protein>
    <submittedName>
        <fullName evidence="1">Uncharacterized protein</fullName>
    </submittedName>
</protein>
<gene>
    <name evidence="1" type="ORF">B4N89_32350</name>
</gene>
<dbReference type="RefSeq" id="WP_078980036.1">
    <property type="nucleotide sequence ID" value="NZ_MWQN01000002.1"/>
</dbReference>
<dbReference type="AlphaFoldDB" id="A0A1T3NQA3"/>
<sequence length="69" mass="7992">MIEYEMFKAREREILADAELAALRRTAWRQRRAEARVRRAERAGAVALTTLAVLEPAHDMHRGLHLLAR</sequence>
<organism evidence="1 2">
    <name type="scientific">Embleya scabrispora</name>
    <dbReference type="NCBI Taxonomy" id="159449"/>
    <lineage>
        <taxon>Bacteria</taxon>
        <taxon>Bacillati</taxon>
        <taxon>Actinomycetota</taxon>
        <taxon>Actinomycetes</taxon>
        <taxon>Kitasatosporales</taxon>
        <taxon>Streptomycetaceae</taxon>
        <taxon>Embleya</taxon>
    </lineage>
</organism>
<evidence type="ECO:0000313" key="1">
    <source>
        <dbReference type="EMBL" id="OPC78831.1"/>
    </source>
</evidence>
<comment type="caution">
    <text evidence="1">The sequence shown here is derived from an EMBL/GenBank/DDBJ whole genome shotgun (WGS) entry which is preliminary data.</text>
</comment>
<keyword evidence="2" id="KW-1185">Reference proteome</keyword>
<reference evidence="1 2" key="1">
    <citation type="submission" date="2017-03" db="EMBL/GenBank/DDBJ databases">
        <title>Draft genome sequence of Streptomyces scabrisporus NF3, endophyte isolated from Amphipterygium adstringens.</title>
        <authorList>
            <person name="Vazquez M."/>
            <person name="Ceapa C.D."/>
            <person name="Rodriguez Luna D."/>
            <person name="Sanchez Esquivel S."/>
        </authorList>
    </citation>
    <scope>NUCLEOTIDE SEQUENCE [LARGE SCALE GENOMIC DNA]</scope>
    <source>
        <strain evidence="1 2">NF3</strain>
    </source>
</reference>
<accession>A0A1T3NQA3</accession>
<dbReference type="EMBL" id="MWQN01000002">
    <property type="protein sequence ID" value="OPC78831.1"/>
    <property type="molecule type" value="Genomic_DNA"/>
</dbReference>
<evidence type="ECO:0000313" key="2">
    <source>
        <dbReference type="Proteomes" id="UP000190037"/>
    </source>
</evidence>
<name>A0A1T3NQA3_9ACTN</name>
<proteinExistence type="predicted"/>